<dbReference type="PROSITE" id="PS50190">
    <property type="entry name" value="SEC7"/>
    <property type="match status" value="1"/>
</dbReference>
<dbReference type="Gene3D" id="1.10.1000.11">
    <property type="entry name" value="Arf Nucleotide-binding Site Opener,domain 2"/>
    <property type="match status" value="1"/>
</dbReference>
<dbReference type="InterPro" id="IPR046868">
    <property type="entry name" value="BAR_4"/>
</dbReference>
<name>A0A9P8G5D1_AURME</name>
<feature type="region of interest" description="Disordered" evidence="2">
    <location>
        <begin position="1458"/>
        <end position="1477"/>
    </location>
</feature>
<evidence type="ECO:0000313" key="5">
    <source>
        <dbReference type="EMBL" id="KAG9991420.1"/>
    </source>
</evidence>
<reference evidence="5" key="2">
    <citation type="submission" date="2021-08" db="EMBL/GenBank/DDBJ databases">
        <authorList>
            <person name="Gostincar C."/>
            <person name="Sun X."/>
            <person name="Song Z."/>
            <person name="Gunde-Cimerman N."/>
        </authorList>
    </citation>
    <scope>NUCLEOTIDE SEQUENCE</scope>
    <source>
        <strain evidence="5">EXF-9298</strain>
    </source>
</reference>
<feature type="region of interest" description="Disordered" evidence="2">
    <location>
        <begin position="1825"/>
        <end position="1860"/>
    </location>
</feature>
<dbReference type="Proteomes" id="UP000729357">
    <property type="component" value="Unassembled WGS sequence"/>
</dbReference>
<feature type="region of interest" description="Disordered" evidence="2">
    <location>
        <begin position="72"/>
        <end position="139"/>
    </location>
</feature>
<feature type="compositionally biased region" description="Polar residues" evidence="2">
    <location>
        <begin position="1825"/>
        <end position="1835"/>
    </location>
</feature>
<dbReference type="Pfam" id="PF20399">
    <property type="entry name" value="PH_20"/>
    <property type="match status" value="1"/>
</dbReference>
<sequence length="2286" mass="250259">MASYAQSPPQNGVYESVPQPPEPLQNRGYGHGNASQHDFAIEGEKPITVGTTVGNPTHIALEDTGVNRTVSNASTAAYRDMTPSRGGTLKKKASVSRRSSLGRSGSRRSRAGSIAGVGTPGAREDYNSALTTPIPTHGSPTDILANRFQAWRTLLKSLITYFREIQSSYESRSKALIKVSNVLANSEHPTVFITDGGLADASRILGDYHKHSVAESNKSRDIEQDVIAALTGLRSDLGQKIKEIKSLNGDFKNSVDKEKETTRRAVDALAEALQHADHGDASKTDPFIVRLGVDRSVEKQIDEENYLHRAYLNLESSGRELESIVVGEIQKAYNAMASILKREGDDAYNTVEQLRGGPIAMPKDLEWSRFVETDPHFVNPRLPLRRIEDIEYPGKHDPAAAEVRAGMLERKSKYLKSYTPGWYVLSPTHLHEFKSADKIYSQPPVMSLYLPDQKLGSHSEPGSSSHKFMLKGRQSGGMHRGHSWVFRAESYETMMAWYEAIKILTEKTGEERDAFVRQHVRSVSQNSHRHSISSDGLEEDEADQVPYSAQSSVINQPIGETRLQRPVPGGRFPSDLQIPRTIAASPDSDSDEPDNKTVPGVTALPGVAVVEPARYDDPYRLQGVATHEQQPAFTSATPGSVAHARETLPLRQEASTPESYQPNPVDNFNTTSAPQNNMVQPTQTFVLPVQHAAPAHQPQPDVPVSPVEQPQSLAPQAAKPMRQNTNYSDWMAPAAAGVGAGVLGTEAYRHQQNKNLSSTNPISEEQQTPYEDERPRDLTDGHTTMPTTNDAATSNPSAFATNNGISGATYTSTAPLPVMIPSSSNVPQSPEFVRYTASTYGAETPGAQSTDGLGGLESEGAHETGNFFPKVVRHDTDMSVSKLHVPGEFPPATPGIAATEQKSQGNLSPRPTVGSHGTFIAPTAWDLARDSSAAQSSLPLNRVHAPLPATPPPDHSHLAHDAPSPLTPSSQPPQLRPESWQSVTQDSVLDNLLLSFDRMMPGSAAGPVEHRPNMPDIHGDDFNTSSTTFTPPRALQRLQQRVRGHTYSSSASHDSDTISNNSQLTARIRTNSHSDSRPSTVTSVDYGYGQVLGTTRIGGHDKSDPRTQGTPEVVSNGILDRGRPIPSMFSTYEAHCPEPRVPGGPSKSNTTKEPVSTNNSDIPQSIRDQALEFVRQSNMRAQSPSNMLEQPPTNSSASIASSLSKQSSAHDTPKERPGFFRRVFGSSTRTNSFPDQQRPTTVRDHSAHSVETTAPAVPAKIQANFTDPPQNVVTKKASFFRRRKRSMTDAPPPPPLPNPVVSASHLQDQPQPPVDTPVSQPTRSSILSHDTDESSELDMFHSGYTPPPDASIRRVGVEPLEPRAGGIRAVTSNAQQKPFTSPKLDDMERNFGGVNERLQAGISRPNLAQSNSFLSDRSDADESQAPSIISAVSETYIESSGAFSPVSPIATPAERFVTSPTSDMEREPVSPRSHFFEHNRDSLGLPIEGVREPQSHVVSNDDSDLPSFQVDGHTVRPSVEVARGMLGTIDEPTADERERARQIYQGEEHEMLKDEAAPWLGDKNPVSARTLTAYMDLYDFANRNILSGLRALCDRLVLKGESQQVDRILDAFSRRWDECNSHNGFKGPGVVHAICYALLLLNTDQHMADIQHKMTRSEFIKNTMPAIKSAAESATIRPSRSQRPSLPWSDTTPKSPDDDDRDSVDFRRSTKRLSFRPGMGRFETDPGPGENAEFGSMNHMVNRPFDGPEHKWLSEVESVLKAFYSSIVSLALPLHGSQKAKEHPGSSHSPANLTVAGNLRRTGSIISKAPSEGFSYRSKRNNSALSSHWNATNNRSRQKAYPASTVGSTRTSIDDGRSVWSPSAQSSMWSKISMGRTQTTMSVESFAVHPDFKQSLGFTNALSQAIIREESAGDTESVMKIGTVLEDESLELAGAPWAKEGMVKHKHHLDGPEKKAKERSWSETFAVVEKGYLHLFNFNRTTTKINDMRSTKRQLPKTGKASSVAPSVVGGGNWTDNADETDQFLLRQSLATVLPHPGYSKTRPHVWALSLPTGAVHLFHVGTAEIAEEFVSTVNYWSARLSKEPLVGGVDNIEYGWSDNIINPALLGNSNGEPVAKPPSRSGGNHAYSASVNSVGKQSMQSTVRGSFDQTFGSRSRLPGDRAQIADWKPPAASMLPSQLLEIDQLRSLKAYVASVETELERHNELRSAVNLAYTNHYGQNWNKVTGNWEKKSAYLLREVVKFRTYIEALERAGREKEKVYEERHAREQERAALGSKDGKKENIKA</sequence>
<dbReference type="Pfam" id="PF15410">
    <property type="entry name" value="PH_9"/>
    <property type="match status" value="1"/>
</dbReference>
<dbReference type="InterPro" id="IPR011993">
    <property type="entry name" value="PH-like_dom_sf"/>
</dbReference>
<dbReference type="GO" id="GO:0005085">
    <property type="term" value="F:guanyl-nucleotide exchange factor activity"/>
    <property type="evidence" value="ECO:0007669"/>
    <property type="project" value="InterPro"/>
</dbReference>
<dbReference type="InterPro" id="IPR035999">
    <property type="entry name" value="Sec7_dom_sf"/>
</dbReference>
<feature type="non-terminal residue" evidence="5">
    <location>
        <position position="2286"/>
    </location>
</feature>
<feature type="region of interest" description="Disordered" evidence="2">
    <location>
        <begin position="1670"/>
        <end position="1742"/>
    </location>
</feature>
<feature type="compositionally biased region" description="Polar residues" evidence="2">
    <location>
        <begin position="900"/>
        <end position="909"/>
    </location>
</feature>
<dbReference type="InterPro" id="IPR023394">
    <property type="entry name" value="Sec7_C_sf"/>
</dbReference>
<dbReference type="SMART" id="SM00222">
    <property type="entry name" value="Sec7"/>
    <property type="match status" value="1"/>
</dbReference>
<feature type="region of interest" description="Disordered" evidence="2">
    <location>
        <begin position="521"/>
        <end position="543"/>
    </location>
</feature>
<feature type="region of interest" description="Disordered" evidence="2">
    <location>
        <begin position="1093"/>
        <end position="1165"/>
    </location>
</feature>
<dbReference type="InterPro" id="IPR043453">
    <property type="entry name" value="Slm1_PH"/>
</dbReference>
<evidence type="ECO:0000313" key="6">
    <source>
        <dbReference type="Proteomes" id="UP000729357"/>
    </source>
</evidence>
<dbReference type="EMBL" id="JAHFXS010000002">
    <property type="protein sequence ID" value="KAG9991420.1"/>
    <property type="molecule type" value="Genomic_DNA"/>
</dbReference>
<feature type="compositionally biased region" description="Basic and acidic residues" evidence="2">
    <location>
        <begin position="771"/>
        <end position="780"/>
    </location>
</feature>
<feature type="compositionally biased region" description="Polar residues" evidence="2">
    <location>
        <begin position="1"/>
        <end position="10"/>
    </location>
</feature>
<evidence type="ECO:0000256" key="1">
    <source>
        <dbReference type="ARBA" id="ARBA00022553"/>
    </source>
</evidence>
<dbReference type="InterPro" id="IPR000904">
    <property type="entry name" value="Sec7_dom"/>
</dbReference>
<keyword evidence="1" id="KW-0597">Phosphoprotein</keyword>
<feature type="region of interest" description="Disordered" evidence="2">
    <location>
        <begin position="1003"/>
        <end position="1032"/>
    </location>
</feature>
<feature type="compositionally biased region" description="Polar residues" evidence="2">
    <location>
        <begin position="1180"/>
        <end position="1194"/>
    </location>
</feature>
<feature type="region of interest" description="Disordered" evidence="2">
    <location>
        <begin position="1180"/>
        <end position="1337"/>
    </location>
</feature>
<reference evidence="5" key="1">
    <citation type="journal article" date="2021" name="J Fungi (Basel)">
        <title>Virulence traits and population genomics of the black yeast Aureobasidium melanogenum.</title>
        <authorList>
            <person name="Cernosa A."/>
            <person name="Sun X."/>
            <person name="Gostincar C."/>
            <person name="Fang C."/>
            <person name="Gunde-Cimerman N."/>
            <person name="Song Z."/>
        </authorList>
    </citation>
    <scope>NUCLEOTIDE SEQUENCE</scope>
    <source>
        <strain evidence="5">EXF-9298</strain>
    </source>
</reference>
<keyword evidence="6" id="KW-1185">Reference proteome</keyword>
<dbReference type="InterPro" id="IPR001849">
    <property type="entry name" value="PH_domain"/>
</dbReference>
<dbReference type="SMART" id="SM00233">
    <property type="entry name" value="PH"/>
    <property type="match status" value="2"/>
</dbReference>
<gene>
    <name evidence="5" type="ORF">KCU98_g290</name>
</gene>
<feature type="compositionally biased region" description="Polar residues" evidence="2">
    <location>
        <begin position="653"/>
        <end position="673"/>
    </location>
</feature>
<feature type="compositionally biased region" description="Low complexity" evidence="2">
    <location>
        <begin position="1195"/>
        <end position="1209"/>
    </location>
</feature>
<dbReference type="SUPFAM" id="SSF50729">
    <property type="entry name" value="PH domain-like"/>
    <property type="match status" value="2"/>
</dbReference>
<feature type="region of interest" description="Disordered" evidence="2">
    <location>
        <begin position="650"/>
        <end position="673"/>
    </location>
</feature>
<dbReference type="InterPro" id="IPR041681">
    <property type="entry name" value="PH_9"/>
</dbReference>
<dbReference type="PANTHER" id="PTHR31941:SF16">
    <property type="entry name" value="PHOSPHATIDYLINOSITOL 4,5-BISPHOSPHATE-BINDING PROTEIN SLM1-RELATED"/>
    <property type="match status" value="1"/>
</dbReference>
<accession>A0A9P8G5D1</accession>
<evidence type="ECO:0000259" key="3">
    <source>
        <dbReference type="PROSITE" id="PS50003"/>
    </source>
</evidence>
<feature type="compositionally biased region" description="Polar residues" evidence="2">
    <location>
        <begin position="753"/>
        <end position="769"/>
    </location>
</feature>
<feature type="region of interest" description="Disordered" evidence="2">
    <location>
        <begin position="1"/>
        <end position="36"/>
    </location>
</feature>
<dbReference type="GO" id="GO:0032012">
    <property type="term" value="P:regulation of ARF protein signal transduction"/>
    <property type="evidence" value="ECO:0007669"/>
    <property type="project" value="InterPro"/>
</dbReference>
<feature type="compositionally biased region" description="Polar residues" evidence="2">
    <location>
        <begin position="1146"/>
        <end position="1165"/>
    </location>
</feature>
<dbReference type="Pfam" id="PF01369">
    <property type="entry name" value="Sec7"/>
    <property type="match status" value="1"/>
</dbReference>
<feature type="compositionally biased region" description="Basic and acidic residues" evidence="2">
    <location>
        <begin position="1463"/>
        <end position="1477"/>
    </location>
</feature>
<feature type="region of interest" description="Disordered" evidence="2">
    <location>
        <begin position="692"/>
        <end position="722"/>
    </location>
</feature>
<dbReference type="CDD" id="cd13311">
    <property type="entry name" value="PH_Slm1"/>
    <property type="match status" value="1"/>
</dbReference>
<dbReference type="Pfam" id="PF20400">
    <property type="entry name" value="BAR_4"/>
    <property type="match status" value="1"/>
</dbReference>
<feature type="compositionally biased region" description="Polar residues" evidence="2">
    <location>
        <begin position="781"/>
        <end position="800"/>
    </location>
</feature>
<feature type="region of interest" description="Disordered" evidence="2">
    <location>
        <begin position="2254"/>
        <end position="2286"/>
    </location>
</feature>
<dbReference type="Gene3D" id="2.30.29.30">
    <property type="entry name" value="Pleckstrin-homology domain (PH domain)/Phosphotyrosine-binding domain (PTB)"/>
    <property type="match status" value="2"/>
</dbReference>
<feature type="region of interest" description="Disordered" evidence="2">
    <location>
        <begin position="942"/>
        <end position="983"/>
    </location>
</feature>
<proteinExistence type="predicted"/>
<comment type="caution">
    <text evidence="5">The sequence shown here is derived from an EMBL/GenBank/DDBJ whole genome shotgun (WGS) entry which is preliminary data.</text>
</comment>
<feature type="region of interest" description="Disordered" evidence="2">
    <location>
        <begin position="884"/>
        <end position="915"/>
    </location>
</feature>
<dbReference type="PANTHER" id="PTHR31941">
    <property type="entry name" value="CYTOSKELETAL SIGNALING PROTEIN SLM1"/>
    <property type="match status" value="1"/>
</dbReference>
<evidence type="ECO:0000259" key="4">
    <source>
        <dbReference type="PROSITE" id="PS50190"/>
    </source>
</evidence>
<dbReference type="PROSITE" id="PS50003">
    <property type="entry name" value="PH_DOMAIN"/>
    <property type="match status" value="1"/>
</dbReference>
<feature type="domain" description="SEC7" evidence="4">
    <location>
        <begin position="1519"/>
        <end position="1676"/>
    </location>
</feature>
<organism evidence="5 6">
    <name type="scientific">Aureobasidium melanogenum</name>
    <name type="common">Aureobasidium pullulans var. melanogenum</name>
    <dbReference type="NCBI Taxonomy" id="46634"/>
    <lineage>
        <taxon>Eukaryota</taxon>
        <taxon>Fungi</taxon>
        <taxon>Dikarya</taxon>
        <taxon>Ascomycota</taxon>
        <taxon>Pezizomycotina</taxon>
        <taxon>Dothideomycetes</taxon>
        <taxon>Dothideomycetidae</taxon>
        <taxon>Dothideales</taxon>
        <taxon>Saccotheciaceae</taxon>
        <taxon>Aureobasidium</taxon>
    </lineage>
</organism>
<feature type="compositionally biased region" description="Polar residues" evidence="2">
    <location>
        <begin position="1263"/>
        <end position="1273"/>
    </location>
</feature>
<feature type="domain" description="PH" evidence="3">
    <location>
        <begin position="401"/>
        <end position="506"/>
    </location>
</feature>
<feature type="region of interest" description="Disordered" evidence="2">
    <location>
        <begin position="1989"/>
        <end position="2013"/>
    </location>
</feature>
<feature type="compositionally biased region" description="Basic and acidic residues" evidence="2">
    <location>
        <begin position="1008"/>
        <end position="1021"/>
    </location>
</feature>
<protein>
    <submittedName>
        <fullName evidence="5">SEC7-like protein</fullName>
    </submittedName>
</protein>
<feature type="compositionally biased region" description="Polar residues" evidence="2">
    <location>
        <begin position="1225"/>
        <end position="1240"/>
    </location>
</feature>
<feature type="region of interest" description="Disordered" evidence="2">
    <location>
        <begin position="562"/>
        <end position="601"/>
    </location>
</feature>
<dbReference type="InterPro" id="IPR046869">
    <property type="entry name" value="SLM1/RGC1-like_PH"/>
</dbReference>
<dbReference type="SUPFAM" id="SSF48425">
    <property type="entry name" value="Sec7 domain"/>
    <property type="match status" value="1"/>
</dbReference>
<feature type="region of interest" description="Disordered" evidence="2">
    <location>
        <begin position="753"/>
        <end position="800"/>
    </location>
</feature>
<evidence type="ECO:0000256" key="2">
    <source>
        <dbReference type="SAM" id="MobiDB-lite"/>
    </source>
</evidence>